<dbReference type="EMBL" id="BGPR01085511">
    <property type="protein sequence ID" value="GBL99729.1"/>
    <property type="molecule type" value="Genomic_DNA"/>
</dbReference>
<feature type="non-terminal residue" evidence="3">
    <location>
        <position position="1"/>
    </location>
</feature>
<accession>A0A4Y2C6B4</accession>
<comment type="caution">
    <text evidence="3">The sequence shown here is derived from an EMBL/GenBank/DDBJ whole genome shotgun (WGS) entry which is preliminary data.</text>
</comment>
<dbReference type="EMBL" id="BGPR01085504">
    <property type="protein sequence ID" value="GBL99690.1"/>
    <property type="molecule type" value="Genomic_DNA"/>
</dbReference>
<protein>
    <submittedName>
        <fullName evidence="3">Uncharacterized protein</fullName>
    </submittedName>
</protein>
<evidence type="ECO:0000313" key="4">
    <source>
        <dbReference type="Proteomes" id="UP000499080"/>
    </source>
</evidence>
<dbReference type="EMBL" id="BGPR01085502">
    <property type="protein sequence ID" value="GBL99678.1"/>
    <property type="molecule type" value="Genomic_DNA"/>
</dbReference>
<dbReference type="AlphaFoldDB" id="A0A4Y2C6B4"/>
<organism evidence="3 4">
    <name type="scientific">Araneus ventricosus</name>
    <name type="common">Orbweaver spider</name>
    <name type="synonym">Epeira ventricosa</name>
    <dbReference type="NCBI Taxonomy" id="182803"/>
    <lineage>
        <taxon>Eukaryota</taxon>
        <taxon>Metazoa</taxon>
        <taxon>Ecdysozoa</taxon>
        <taxon>Arthropoda</taxon>
        <taxon>Chelicerata</taxon>
        <taxon>Arachnida</taxon>
        <taxon>Araneae</taxon>
        <taxon>Araneomorphae</taxon>
        <taxon>Entelegynae</taxon>
        <taxon>Araneoidea</taxon>
        <taxon>Araneidae</taxon>
        <taxon>Araneus</taxon>
    </lineage>
</organism>
<proteinExistence type="predicted"/>
<evidence type="ECO:0000313" key="1">
    <source>
        <dbReference type="EMBL" id="GBL99678.1"/>
    </source>
</evidence>
<evidence type="ECO:0000313" key="2">
    <source>
        <dbReference type="EMBL" id="GBL99690.1"/>
    </source>
</evidence>
<sequence>VVHLAGRDVTVAIEPPEGMQKEGYEEWMSIDEDIPVAATLIGLEICQAVGEQGQAIKVVDSTRTNMLK</sequence>
<dbReference type="Proteomes" id="UP000499080">
    <property type="component" value="Unassembled WGS sequence"/>
</dbReference>
<evidence type="ECO:0000313" key="3">
    <source>
        <dbReference type="EMBL" id="GBL99729.1"/>
    </source>
</evidence>
<name>A0A4Y2C6B4_ARAVE</name>
<reference evidence="3 4" key="1">
    <citation type="journal article" date="2019" name="Sci. Rep.">
        <title>Orb-weaving spider Araneus ventricosus genome elucidates the spidroin gene catalogue.</title>
        <authorList>
            <person name="Kono N."/>
            <person name="Nakamura H."/>
            <person name="Ohtoshi R."/>
            <person name="Moran D.A.P."/>
            <person name="Shinohara A."/>
            <person name="Yoshida Y."/>
            <person name="Fujiwara M."/>
            <person name="Mori M."/>
            <person name="Tomita M."/>
            <person name="Arakawa K."/>
        </authorList>
    </citation>
    <scope>NUCLEOTIDE SEQUENCE [LARGE SCALE GENOMIC DNA]</scope>
</reference>
<gene>
    <name evidence="1" type="ORF">AVEN_190183_1</name>
    <name evidence="2" type="ORF">AVEN_245552_1</name>
    <name evidence="3" type="ORF">AVEN_78539_1</name>
</gene>
<keyword evidence="4" id="KW-1185">Reference proteome</keyword>